<keyword evidence="9 13" id="KW-0862">Zinc</keyword>
<dbReference type="EMBL" id="JRXF01000006">
    <property type="protein sequence ID" value="KOC94307.1"/>
    <property type="molecule type" value="Genomic_DNA"/>
</dbReference>
<comment type="function">
    <text evidence="1 13">Converts 2,5-diamino-6-(ribosylamino)-4(3h)-pyrimidinone 5'-phosphate into 5-amino-6-(ribosylamino)-2,4(1h,3h)-pyrimidinedione 5'-phosphate.</text>
</comment>
<evidence type="ECO:0000313" key="20">
    <source>
        <dbReference type="Proteomes" id="UP000036851"/>
    </source>
</evidence>
<dbReference type="NCBIfam" id="TIGR00227">
    <property type="entry name" value="ribD_Cterm"/>
    <property type="match status" value="1"/>
</dbReference>
<dbReference type="PROSITE" id="PS51747">
    <property type="entry name" value="CYT_DCMP_DEAMINASES_2"/>
    <property type="match status" value="1"/>
</dbReference>
<evidence type="ECO:0000256" key="13">
    <source>
        <dbReference type="PIRNR" id="PIRNR006769"/>
    </source>
</evidence>
<keyword evidence="11 13" id="KW-0560">Oxidoreductase</keyword>
<sequence length="367" mass="40060">MRDEFYMARALELARRGRFTTTPNPNVGCVIVRDGEIVGEGWHQRAGEPHAEVHALRMAGDKARGATAYVTLEPCSHFGRTPPCCDALINAGVQRVVAAMQDPNPEVAGRGLYRLKQAGIEVSHGLMMDEAEAINRGFLKRMRTGFPWVQLKLGASLDGRTAMASGESQWITSPQARRDVQRLRAQSSAILSSSATVLADDPSLTVRWEELDSASHAVYAADDLHQPLRVIIDSQNRVTPQHRLINLPGNSLLARLQPDQQVWPESVEQLKVPALDQRVDLVSLLMLLGKRQVNTLWVEAGASLAGALLTAGVVDEVIIYVAPKLLGDHARGLCQLPGLSQLADAPTFSFSDVRQVGPDLRLTLSPR</sequence>
<dbReference type="AlphaFoldDB" id="A0A0L7TG09"/>
<dbReference type="Proteomes" id="UP000037088">
    <property type="component" value="Unassembled WGS sequence"/>
</dbReference>
<dbReference type="STRING" id="1560201.NG42_10490"/>
<feature type="domain" description="CMP/dCMP-type deaminase" evidence="17">
    <location>
        <begin position="1"/>
        <end position="123"/>
    </location>
</feature>
<dbReference type="FunFam" id="3.40.430.10:FF:000006">
    <property type="entry name" value="Riboflavin biosynthesis protein RibD"/>
    <property type="match status" value="1"/>
</dbReference>
<evidence type="ECO:0000259" key="17">
    <source>
        <dbReference type="PROSITE" id="PS51747"/>
    </source>
</evidence>
<dbReference type="NCBIfam" id="TIGR00326">
    <property type="entry name" value="eubact_ribD"/>
    <property type="match status" value="1"/>
</dbReference>
<feature type="active site" description="Proton donor" evidence="14">
    <location>
        <position position="52"/>
    </location>
</feature>
<dbReference type="GO" id="GO:0008270">
    <property type="term" value="F:zinc ion binding"/>
    <property type="evidence" value="ECO:0007669"/>
    <property type="project" value="InterPro"/>
</dbReference>
<feature type="binding site" evidence="16">
    <location>
        <position position="50"/>
    </location>
    <ligand>
        <name>Zn(2+)</name>
        <dbReference type="ChEBI" id="CHEBI:29105"/>
        <note>catalytic</note>
    </ligand>
</feature>
<dbReference type="GO" id="GO:0008835">
    <property type="term" value="F:diaminohydroxyphosphoribosylaminopyrimidine deaminase activity"/>
    <property type="evidence" value="ECO:0007669"/>
    <property type="project" value="UniProtKB-EC"/>
</dbReference>
<dbReference type="NCBIfam" id="NF008052">
    <property type="entry name" value="PRK10786.1"/>
    <property type="match status" value="1"/>
</dbReference>
<comment type="catalytic activity">
    <reaction evidence="13">
        <text>5-amino-6-(5-phospho-D-ribitylamino)uracil + NADP(+) = 5-amino-6-(5-phospho-D-ribosylamino)uracil + NADPH + H(+)</text>
        <dbReference type="Rhea" id="RHEA:17845"/>
        <dbReference type="ChEBI" id="CHEBI:15378"/>
        <dbReference type="ChEBI" id="CHEBI:57783"/>
        <dbReference type="ChEBI" id="CHEBI:58349"/>
        <dbReference type="ChEBI" id="CHEBI:58421"/>
        <dbReference type="ChEBI" id="CHEBI:58453"/>
        <dbReference type="EC" id="1.1.1.193"/>
    </reaction>
</comment>
<dbReference type="PANTHER" id="PTHR38011:SF7">
    <property type="entry name" value="2,5-DIAMINO-6-RIBOSYLAMINO-4(3H)-PYRIMIDINONE 5'-PHOSPHATE REDUCTASE"/>
    <property type="match status" value="1"/>
</dbReference>
<dbReference type="Pfam" id="PF01872">
    <property type="entry name" value="RibD_C"/>
    <property type="match status" value="1"/>
</dbReference>
<comment type="similarity">
    <text evidence="4 13">In the N-terminal section; belongs to the cytidine and deoxycytidylate deaminase family.</text>
</comment>
<protein>
    <recommendedName>
        <fullName evidence="13">Riboflavin biosynthesis protein RibD</fullName>
    </recommendedName>
    <domain>
        <recommendedName>
            <fullName evidence="13">Diaminohydroxyphosphoribosylaminopyrimidine deaminase</fullName>
            <shortName evidence="13">DRAP deaminase</shortName>
            <ecNumber evidence="13">3.5.4.26</ecNumber>
        </recommendedName>
        <alternativeName>
            <fullName evidence="13">Riboflavin-specific deaminase</fullName>
        </alternativeName>
    </domain>
    <domain>
        <recommendedName>
            <fullName evidence="13">5-amino-6-(5-phosphoribosylamino)uracil reductase</fullName>
            <ecNumber evidence="13">1.1.1.193</ecNumber>
        </recommendedName>
        <alternativeName>
            <fullName evidence="13">HTP reductase</fullName>
        </alternativeName>
    </domain>
</protein>
<dbReference type="Gene3D" id="3.40.140.10">
    <property type="entry name" value="Cytidine Deaminase, domain 2"/>
    <property type="match status" value="1"/>
</dbReference>
<dbReference type="InterPro" id="IPR011549">
    <property type="entry name" value="RibD_C"/>
</dbReference>
<keyword evidence="10 13" id="KW-0521">NADP</keyword>
<comment type="pathway">
    <text evidence="2 13">Cofactor biosynthesis; riboflavin biosynthesis; 5-amino-6-(D-ribitylamino)uracil from GTP: step 2/4.</text>
</comment>
<evidence type="ECO:0000256" key="9">
    <source>
        <dbReference type="ARBA" id="ARBA00022833"/>
    </source>
</evidence>
<gene>
    <name evidence="19" type="primary">ribD</name>
    <name evidence="18" type="ORF">NG42_10490</name>
    <name evidence="19" type="ORF">NG43_05145</name>
</gene>
<evidence type="ECO:0000256" key="16">
    <source>
        <dbReference type="PIRSR" id="PIRSR006769-3"/>
    </source>
</evidence>
<feature type="binding site" evidence="15">
    <location>
        <position position="207"/>
    </location>
    <ligand>
        <name>substrate</name>
    </ligand>
</feature>
<evidence type="ECO:0000313" key="19">
    <source>
        <dbReference type="EMBL" id="KOC94307.1"/>
    </source>
</evidence>
<dbReference type="PANTHER" id="PTHR38011">
    <property type="entry name" value="DIHYDROFOLATE REDUCTASE FAMILY PROTEIN (AFU_ORTHOLOGUE AFUA_8G06820)"/>
    <property type="match status" value="1"/>
</dbReference>
<reference evidence="20 21" key="1">
    <citation type="journal article" date="2015" name="Int. J. Syst. Evol. Microbiol.">
        <title>Erwinia iniecta sp. nov., isolated from Russian wheat aphids (Diuraphis noxia).</title>
        <authorList>
            <person name="Campillo T."/>
            <person name="Luna E."/>
            <person name="Portier P."/>
            <person name="Fischer-Le Saux M."/>
            <person name="Lapitan N."/>
            <person name="Tisserat N.A."/>
            <person name="Leach J.E."/>
        </authorList>
    </citation>
    <scope>NUCLEOTIDE SEQUENCE [LARGE SCALE GENOMIC DNA]</scope>
    <source>
        <strain evidence="18 21">B120</strain>
        <strain evidence="19 20">B149</strain>
    </source>
</reference>
<dbReference type="GO" id="GO:0008703">
    <property type="term" value="F:5-amino-6-(5-phosphoribosylamino)uracil reductase activity"/>
    <property type="evidence" value="ECO:0007669"/>
    <property type="project" value="UniProtKB-EC"/>
</dbReference>
<dbReference type="Gene3D" id="3.40.430.10">
    <property type="entry name" value="Dihydrofolate Reductase, subunit A"/>
    <property type="match status" value="1"/>
</dbReference>
<comment type="caution">
    <text evidence="19">The sequence shown here is derived from an EMBL/GenBank/DDBJ whole genome shotgun (WGS) entry which is preliminary data.</text>
</comment>
<keyword evidence="12" id="KW-0511">Multifunctional enzyme</keyword>
<feature type="binding site" evidence="15">
    <location>
        <position position="196"/>
    </location>
    <ligand>
        <name>NADP(+)</name>
        <dbReference type="ChEBI" id="CHEBI:58349"/>
    </ligand>
</feature>
<feature type="binding site" evidence="15">
    <location>
        <begin position="301"/>
        <end position="307"/>
    </location>
    <ligand>
        <name>NADP(+)</name>
        <dbReference type="ChEBI" id="CHEBI:58349"/>
    </ligand>
</feature>
<dbReference type="Pfam" id="PF00383">
    <property type="entry name" value="dCMP_cyt_deam_1"/>
    <property type="match status" value="1"/>
</dbReference>
<evidence type="ECO:0000313" key="21">
    <source>
        <dbReference type="Proteomes" id="UP000037088"/>
    </source>
</evidence>
<evidence type="ECO:0000256" key="5">
    <source>
        <dbReference type="ARBA" id="ARBA00007417"/>
    </source>
</evidence>
<dbReference type="InterPro" id="IPR016193">
    <property type="entry name" value="Cytidine_deaminase-like"/>
</dbReference>
<evidence type="ECO:0000256" key="3">
    <source>
        <dbReference type="ARBA" id="ARBA00004910"/>
    </source>
</evidence>
<dbReference type="PATRIC" id="fig|1560201.3.peg.2232"/>
<dbReference type="InterPro" id="IPR050765">
    <property type="entry name" value="Riboflavin_Biosynth_HTPR"/>
</dbReference>
<dbReference type="FunFam" id="3.40.140.10:FF:000025">
    <property type="entry name" value="Riboflavin biosynthesis protein RibD"/>
    <property type="match status" value="1"/>
</dbReference>
<feature type="binding site" evidence="15">
    <location>
        <position position="200"/>
    </location>
    <ligand>
        <name>NADP(+)</name>
        <dbReference type="ChEBI" id="CHEBI:58349"/>
    </ligand>
</feature>
<comment type="pathway">
    <text evidence="3 13">Cofactor biosynthesis; riboflavin biosynthesis; 5-amino-6-(D-ribitylamino)uracil from GTP: step 3/4.</text>
</comment>
<feature type="binding site" evidence="15">
    <location>
        <position position="168"/>
    </location>
    <ligand>
        <name>substrate</name>
    </ligand>
</feature>
<dbReference type="InterPro" id="IPR016192">
    <property type="entry name" value="APOBEC/CMP_deaminase_Zn-bd"/>
</dbReference>
<keyword evidence="21" id="KW-1185">Reference proteome</keyword>
<dbReference type="InterPro" id="IPR004794">
    <property type="entry name" value="Eubact_RibD"/>
</dbReference>
<dbReference type="GO" id="GO:0009231">
    <property type="term" value="P:riboflavin biosynthetic process"/>
    <property type="evidence" value="ECO:0007669"/>
    <property type="project" value="UniProtKB-UniPathway"/>
</dbReference>
<evidence type="ECO:0000256" key="12">
    <source>
        <dbReference type="ARBA" id="ARBA00023268"/>
    </source>
</evidence>
<evidence type="ECO:0000256" key="6">
    <source>
        <dbReference type="ARBA" id="ARBA00022619"/>
    </source>
</evidence>
<dbReference type="CDD" id="cd01284">
    <property type="entry name" value="Riboflavin_deaminase-reductase"/>
    <property type="match status" value="1"/>
</dbReference>
<dbReference type="EMBL" id="JRXE01000013">
    <property type="protein sequence ID" value="KOC89903.1"/>
    <property type="molecule type" value="Genomic_DNA"/>
</dbReference>
<feature type="binding site" evidence="15">
    <location>
        <position position="204"/>
    </location>
    <ligand>
        <name>substrate</name>
    </ligand>
</feature>
<dbReference type="OrthoDB" id="9800865at2"/>
<feature type="binding site" evidence="15">
    <location>
        <position position="299"/>
    </location>
    <ligand>
        <name>substrate</name>
    </ligand>
</feature>
<dbReference type="SUPFAM" id="SSF53597">
    <property type="entry name" value="Dihydrofolate reductase-like"/>
    <property type="match status" value="1"/>
</dbReference>
<keyword evidence="6 13" id="KW-0686">Riboflavin biosynthesis</keyword>
<proteinExistence type="inferred from homology"/>
<dbReference type="Proteomes" id="UP000036851">
    <property type="component" value="Unassembled WGS sequence"/>
</dbReference>
<evidence type="ECO:0000256" key="10">
    <source>
        <dbReference type="ARBA" id="ARBA00022857"/>
    </source>
</evidence>
<name>A0A0L7TG09_9GAMM</name>
<dbReference type="PROSITE" id="PS00903">
    <property type="entry name" value="CYT_DCMP_DEAMINASES_1"/>
    <property type="match status" value="1"/>
</dbReference>
<evidence type="ECO:0000256" key="4">
    <source>
        <dbReference type="ARBA" id="ARBA00005259"/>
    </source>
</evidence>
<evidence type="ECO:0000256" key="8">
    <source>
        <dbReference type="ARBA" id="ARBA00022801"/>
    </source>
</evidence>
<dbReference type="UniPathway" id="UPA00275">
    <property type="reaction ID" value="UER00401"/>
</dbReference>
<feature type="binding site" evidence="15">
    <location>
        <position position="154"/>
    </location>
    <ligand>
        <name>NADP(+)</name>
        <dbReference type="ChEBI" id="CHEBI:58349"/>
    </ligand>
</feature>
<dbReference type="GO" id="GO:0050661">
    <property type="term" value="F:NADP binding"/>
    <property type="evidence" value="ECO:0007669"/>
    <property type="project" value="InterPro"/>
</dbReference>
<evidence type="ECO:0000256" key="15">
    <source>
        <dbReference type="PIRSR" id="PIRSR006769-2"/>
    </source>
</evidence>
<dbReference type="InterPro" id="IPR024072">
    <property type="entry name" value="DHFR-like_dom_sf"/>
</dbReference>
<feature type="binding site" evidence="16">
    <location>
        <position position="75"/>
    </location>
    <ligand>
        <name>Zn(2+)</name>
        <dbReference type="ChEBI" id="CHEBI:29105"/>
        <note>catalytic</note>
    </ligand>
</feature>
<feature type="binding site" evidence="15">
    <location>
        <position position="234"/>
    </location>
    <ligand>
        <name>NADP(+)</name>
        <dbReference type="ChEBI" id="CHEBI:58349"/>
    </ligand>
</feature>
<dbReference type="EC" id="1.1.1.193" evidence="13"/>
<evidence type="ECO:0000256" key="14">
    <source>
        <dbReference type="PIRSR" id="PIRSR006769-1"/>
    </source>
</evidence>
<comment type="similarity">
    <text evidence="5 13">In the C-terminal section; belongs to the HTP reductase family.</text>
</comment>
<evidence type="ECO:0000256" key="2">
    <source>
        <dbReference type="ARBA" id="ARBA00004882"/>
    </source>
</evidence>
<comment type="catalytic activity">
    <reaction evidence="13">
        <text>2,5-diamino-6-hydroxy-4-(5-phosphoribosylamino)-pyrimidine + H2O + H(+) = 5-amino-6-(5-phospho-D-ribosylamino)uracil + NH4(+)</text>
        <dbReference type="Rhea" id="RHEA:21868"/>
        <dbReference type="ChEBI" id="CHEBI:15377"/>
        <dbReference type="ChEBI" id="CHEBI:15378"/>
        <dbReference type="ChEBI" id="CHEBI:28938"/>
        <dbReference type="ChEBI" id="CHEBI:58453"/>
        <dbReference type="ChEBI" id="CHEBI:58614"/>
        <dbReference type="EC" id="3.5.4.26"/>
    </reaction>
</comment>
<dbReference type="InterPro" id="IPR002125">
    <property type="entry name" value="CMP_dCMP_dom"/>
</dbReference>
<evidence type="ECO:0000256" key="7">
    <source>
        <dbReference type="ARBA" id="ARBA00022723"/>
    </source>
</evidence>
<comment type="cofactor">
    <cofactor evidence="13 16">
        <name>Zn(2+)</name>
        <dbReference type="ChEBI" id="CHEBI:29105"/>
    </cofactor>
    <text evidence="13 16">Binds 1 zinc ion.</text>
</comment>
<feature type="binding site" evidence="16">
    <location>
        <position position="84"/>
    </location>
    <ligand>
        <name>Zn(2+)</name>
        <dbReference type="ChEBI" id="CHEBI:29105"/>
        <note>catalytic</note>
    </ligand>
</feature>
<keyword evidence="8 13" id="KW-0378">Hydrolase</keyword>
<evidence type="ECO:0000313" key="18">
    <source>
        <dbReference type="EMBL" id="KOC89903.1"/>
    </source>
</evidence>
<evidence type="ECO:0000256" key="11">
    <source>
        <dbReference type="ARBA" id="ARBA00023002"/>
    </source>
</evidence>
<keyword evidence="7 13" id="KW-0479">Metal-binding</keyword>
<dbReference type="InterPro" id="IPR002734">
    <property type="entry name" value="RibDG_C"/>
</dbReference>
<dbReference type="RefSeq" id="WP_052899252.1">
    <property type="nucleotide sequence ID" value="NZ_JRXE01000013.1"/>
</dbReference>
<feature type="binding site" evidence="15">
    <location>
        <position position="184"/>
    </location>
    <ligand>
        <name>substrate</name>
    </ligand>
</feature>
<dbReference type="EC" id="3.5.4.26" evidence="13"/>
<dbReference type="SUPFAM" id="SSF53927">
    <property type="entry name" value="Cytidine deaminase-like"/>
    <property type="match status" value="1"/>
</dbReference>
<evidence type="ECO:0000256" key="1">
    <source>
        <dbReference type="ARBA" id="ARBA00002151"/>
    </source>
</evidence>
<organism evidence="19 20">
    <name type="scientific">Winslowiella iniecta</name>
    <dbReference type="NCBI Taxonomy" id="1560201"/>
    <lineage>
        <taxon>Bacteria</taxon>
        <taxon>Pseudomonadati</taxon>
        <taxon>Pseudomonadota</taxon>
        <taxon>Gammaproteobacteria</taxon>
        <taxon>Enterobacterales</taxon>
        <taxon>Erwiniaceae</taxon>
        <taxon>Winslowiella</taxon>
    </lineage>
</organism>
<dbReference type="PIRSF" id="PIRSF006769">
    <property type="entry name" value="RibD"/>
    <property type="match status" value="1"/>
</dbReference>
<feature type="binding site" evidence="15">
    <location>
        <position position="170"/>
    </location>
    <ligand>
        <name>NADP(+)</name>
        <dbReference type="ChEBI" id="CHEBI:58349"/>
    </ligand>
</feature>
<accession>A0A0L7TG09</accession>